<organism evidence="3 4">
    <name type="scientific">Talaromyces rugulosus</name>
    <name type="common">Penicillium rugulosum</name>
    <dbReference type="NCBI Taxonomy" id="121627"/>
    <lineage>
        <taxon>Eukaryota</taxon>
        <taxon>Fungi</taxon>
        <taxon>Dikarya</taxon>
        <taxon>Ascomycota</taxon>
        <taxon>Pezizomycotina</taxon>
        <taxon>Eurotiomycetes</taxon>
        <taxon>Eurotiomycetidae</taxon>
        <taxon>Eurotiales</taxon>
        <taxon>Trichocomaceae</taxon>
        <taxon>Talaromyces</taxon>
        <taxon>Talaromyces sect. Islandici</taxon>
    </lineage>
</organism>
<reference evidence="4" key="1">
    <citation type="submission" date="2020-06" db="EMBL/GenBank/DDBJ databases">
        <title>A chromosome-scale genome assembly of Talaromyces rugulosus W13939.</title>
        <authorList>
            <person name="Wang B."/>
            <person name="Guo L."/>
            <person name="Ye K."/>
            <person name="Wang L."/>
        </authorList>
    </citation>
    <scope>NUCLEOTIDE SEQUENCE [LARGE SCALE GENOMIC DNA]</scope>
    <source>
        <strain evidence="4">W13939</strain>
    </source>
</reference>
<dbReference type="KEGG" id="trg:TRUGW13939_02208"/>
<proteinExistence type="predicted"/>
<feature type="compositionally biased region" description="Polar residues" evidence="1">
    <location>
        <begin position="40"/>
        <end position="52"/>
    </location>
</feature>
<evidence type="ECO:0000256" key="1">
    <source>
        <dbReference type="SAM" id="MobiDB-lite"/>
    </source>
</evidence>
<evidence type="ECO:0000313" key="4">
    <source>
        <dbReference type="Proteomes" id="UP000509510"/>
    </source>
</evidence>
<dbReference type="EMBL" id="CP055898">
    <property type="protein sequence ID" value="QKX55116.1"/>
    <property type="molecule type" value="Genomic_DNA"/>
</dbReference>
<protein>
    <recommendedName>
        <fullName evidence="5">Ig-like domain-containing protein</fullName>
    </recommendedName>
</protein>
<dbReference type="Proteomes" id="UP000509510">
    <property type="component" value="Chromosome I"/>
</dbReference>
<feature type="compositionally biased region" description="Low complexity" evidence="1">
    <location>
        <begin position="23"/>
        <end position="33"/>
    </location>
</feature>
<dbReference type="AlphaFoldDB" id="A0A7H8QML6"/>
<evidence type="ECO:0000256" key="2">
    <source>
        <dbReference type="SAM" id="SignalP"/>
    </source>
</evidence>
<gene>
    <name evidence="3" type="ORF">TRUGW13939_02208</name>
</gene>
<feature type="region of interest" description="Disordered" evidence="1">
    <location>
        <begin position="23"/>
        <end position="52"/>
    </location>
</feature>
<keyword evidence="2" id="KW-0732">Signal</keyword>
<name>A0A7H8QML6_TALRU</name>
<keyword evidence="4" id="KW-1185">Reference proteome</keyword>
<feature type="signal peptide" evidence="2">
    <location>
        <begin position="1"/>
        <end position="22"/>
    </location>
</feature>
<dbReference type="GeneID" id="55989717"/>
<dbReference type="RefSeq" id="XP_035341295.1">
    <property type="nucleotide sequence ID" value="XM_035485402.1"/>
</dbReference>
<evidence type="ECO:0008006" key="5">
    <source>
        <dbReference type="Google" id="ProtNLM"/>
    </source>
</evidence>
<feature type="chain" id="PRO_5029014612" description="Ig-like domain-containing protein" evidence="2">
    <location>
        <begin position="23"/>
        <end position="679"/>
    </location>
</feature>
<evidence type="ECO:0000313" key="3">
    <source>
        <dbReference type="EMBL" id="QKX55116.1"/>
    </source>
</evidence>
<accession>A0A7H8QML6</accession>
<sequence>MMVPMSLRRIALLLALSASTVALPSAPSTPASRTSHRTPSKTPSSSASYKATPTSSGYAVIETLVDGVVIGCTSSTLLKVTGATSVITSTLCQGTPTPITTFQDEWRSWQSLVSAVAPVTAPVNGCKIVTPVQGAGSTQYCTCGGGHTASASSVPTAIALSSTSLTTVCSTPNAMPTGYIEVPQIALAEFQPGGLDLLWTDPPISPCTDMGKPDPLCWDLLDMDEFVQWWWGEYESICEGYPAYHGFGDCFVNLMTADSPMNCSALHSDSQCTQPSSGEYGKYPWNSMRIFYASLSIFNIHGFFHDYYATIGDISSIASDSVGEIAKIVQPPETSNVALNDVLTALAVGLAFLSAPEGAPAWFGMLLTGLGQATGVAKFLFPESSSFNQEVMNWQNVSDSLGKVTSELQTSVSNGLDPAINDIDSFLALSADGQFCGTDNPSLDTLKQAMLPGLYTFIISSLLKANNIILTRSGNTDVHALFNNGTKLNQNVETGIYRCSEYDKNGGCNIWWYDSSADITYSLTSTSDNGYNGTSVMSQLLGYDAKQAAANGAFSGYTTGDMLFAGAASCSNGGSSSPTFNITQLNVTNGDLGLNCLSSLQVCSWGMNYPDPWVTDCPNTKMDIGYTLCAPDPQDWDTADQGTSLPKQYLGWAVTQAGMDALHADEDSRGRVRTYACIG</sequence>
<dbReference type="OrthoDB" id="5345753at2759"/>